<keyword evidence="3" id="KW-0238">DNA-binding</keyword>
<keyword evidence="7" id="KW-1185">Reference proteome</keyword>
<dbReference type="FunFam" id="1.10.10.10:FF:000001">
    <property type="entry name" value="LysR family transcriptional regulator"/>
    <property type="match status" value="1"/>
</dbReference>
<keyword evidence="2" id="KW-0805">Transcription regulation</keyword>
<dbReference type="PANTHER" id="PTHR30537">
    <property type="entry name" value="HTH-TYPE TRANSCRIPTIONAL REGULATOR"/>
    <property type="match status" value="1"/>
</dbReference>
<feature type="domain" description="HTH lysR-type" evidence="5">
    <location>
        <begin position="10"/>
        <end position="66"/>
    </location>
</feature>
<dbReference type="SUPFAM" id="SSF53850">
    <property type="entry name" value="Periplasmic binding protein-like II"/>
    <property type="match status" value="1"/>
</dbReference>
<proteinExistence type="inferred from homology"/>
<dbReference type="EMBL" id="JABEQK010000007">
    <property type="protein sequence ID" value="MBB2205498.1"/>
    <property type="molecule type" value="Genomic_DNA"/>
</dbReference>
<dbReference type="Gene3D" id="1.10.10.10">
    <property type="entry name" value="Winged helix-like DNA-binding domain superfamily/Winged helix DNA-binding domain"/>
    <property type="match status" value="1"/>
</dbReference>
<dbReference type="PANTHER" id="PTHR30537:SF26">
    <property type="entry name" value="GLYCINE CLEAVAGE SYSTEM TRANSCRIPTIONAL ACTIVATOR"/>
    <property type="match status" value="1"/>
</dbReference>
<comment type="similarity">
    <text evidence="1">Belongs to the LysR transcriptional regulatory family.</text>
</comment>
<dbReference type="InterPro" id="IPR058163">
    <property type="entry name" value="LysR-type_TF_proteobact-type"/>
</dbReference>
<dbReference type="Pfam" id="PF00126">
    <property type="entry name" value="HTH_1"/>
    <property type="match status" value="1"/>
</dbReference>
<dbReference type="GO" id="GO:0006351">
    <property type="term" value="P:DNA-templated transcription"/>
    <property type="evidence" value="ECO:0007669"/>
    <property type="project" value="TreeGrafter"/>
</dbReference>
<dbReference type="GO" id="GO:0003700">
    <property type="term" value="F:DNA-binding transcription factor activity"/>
    <property type="evidence" value="ECO:0007669"/>
    <property type="project" value="InterPro"/>
</dbReference>
<dbReference type="AlphaFoldDB" id="A0A7W4KEK2"/>
<dbReference type="InterPro" id="IPR036390">
    <property type="entry name" value="WH_DNA-bd_sf"/>
</dbReference>
<organism evidence="6 7">
    <name type="scientific">Gluconacetobacter takamatsuzukensis</name>
    <dbReference type="NCBI Taxonomy" id="1286190"/>
    <lineage>
        <taxon>Bacteria</taxon>
        <taxon>Pseudomonadati</taxon>
        <taxon>Pseudomonadota</taxon>
        <taxon>Alphaproteobacteria</taxon>
        <taxon>Acetobacterales</taxon>
        <taxon>Acetobacteraceae</taxon>
        <taxon>Gluconacetobacter</taxon>
    </lineage>
</organism>
<gene>
    <name evidence="6" type="ORF">HLH27_10775</name>
</gene>
<dbReference type="GO" id="GO:0043565">
    <property type="term" value="F:sequence-specific DNA binding"/>
    <property type="evidence" value="ECO:0007669"/>
    <property type="project" value="TreeGrafter"/>
</dbReference>
<name>A0A7W4KEK2_9PROT</name>
<evidence type="ECO:0000256" key="4">
    <source>
        <dbReference type="ARBA" id="ARBA00023163"/>
    </source>
</evidence>
<dbReference type="RefSeq" id="WP_182950024.1">
    <property type="nucleotide sequence ID" value="NZ_JABEQK010000007.1"/>
</dbReference>
<accession>A0A7W4KEK2</accession>
<dbReference type="PRINTS" id="PR00039">
    <property type="entry name" value="HTHLYSR"/>
</dbReference>
<dbReference type="InterPro" id="IPR036388">
    <property type="entry name" value="WH-like_DNA-bd_sf"/>
</dbReference>
<dbReference type="Proteomes" id="UP000540556">
    <property type="component" value="Unassembled WGS sequence"/>
</dbReference>
<keyword evidence="4" id="KW-0804">Transcription</keyword>
<dbReference type="InterPro" id="IPR000847">
    <property type="entry name" value="LysR_HTH_N"/>
</dbReference>
<protein>
    <submittedName>
        <fullName evidence="6">LysR family transcriptional regulator</fullName>
    </submittedName>
</protein>
<evidence type="ECO:0000256" key="2">
    <source>
        <dbReference type="ARBA" id="ARBA00023015"/>
    </source>
</evidence>
<evidence type="ECO:0000313" key="7">
    <source>
        <dbReference type="Proteomes" id="UP000540556"/>
    </source>
</evidence>
<evidence type="ECO:0000256" key="1">
    <source>
        <dbReference type="ARBA" id="ARBA00009437"/>
    </source>
</evidence>
<sequence length="302" mass="32609">MATPRRFLPPTLLLHSFEAAARLESFTAAARELHLTQSAISRHIRALEQQLGAGLFVRDRQTVRLTLAGEAYAREVRDALRHIATATLGFRANPTGGAVNLGVLPTFGAQWLAPRLPDFMRAHPDITINLMSRPLPFDFSGDTLHAAIHFGAAEWTGAEVDFLMAEEVVATCSPALLARHAFRTPADLLGAPLLHLVSRPDAWERWFAAQGVEALKVHGMLCDQFAFIAQAAAAGAGVALLPRFLVADLLESGRLVELPGGMLRSEGAYYLAYPPNHGSYGPFRTFRDWLLKAAGAAGGEAG</sequence>
<dbReference type="Gene3D" id="3.40.190.10">
    <property type="entry name" value="Periplasmic binding protein-like II"/>
    <property type="match status" value="2"/>
</dbReference>
<dbReference type="SUPFAM" id="SSF46785">
    <property type="entry name" value="Winged helix' DNA-binding domain"/>
    <property type="match status" value="1"/>
</dbReference>
<comment type="caution">
    <text evidence="6">The sequence shown here is derived from an EMBL/GenBank/DDBJ whole genome shotgun (WGS) entry which is preliminary data.</text>
</comment>
<reference evidence="6 7" key="1">
    <citation type="submission" date="2020-04" db="EMBL/GenBank/DDBJ databases">
        <title>Description of novel Gluconacetobacter.</title>
        <authorList>
            <person name="Sombolestani A."/>
        </authorList>
    </citation>
    <scope>NUCLEOTIDE SEQUENCE [LARGE SCALE GENOMIC DNA]</scope>
    <source>
        <strain evidence="6 7">LMG 27800</strain>
    </source>
</reference>
<dbReference type="PROSITE" id="PS50931">
    <property type="entry name" value="HTH_LYSR"/>
    <property type="match status" value="1"/>
</dbReference>
<evidence type="ECO:0000313" key="6">
    <source>
        <dbReference type="EMBL" id="MBB2205498.1"/>
    </source>
</evidence>
<dbReference type="InterPro" id="IPR005119">
    <property type="entry name" value="LysR_subst-bd"/>
</dbReference>
<dbReference type="Pfam" id="PF03466">
    <property type="entry name" value="LysR_substrate"/>
    <property type="match status" value="1"/>
</dbReference>
<evidence type="ECO:0000259" key="5">
    <source>
        <dbReference type="PROSITE" id="PS50931"/>
    </source>
</evidence>
<evidence type="ECO:0000256" key="3">
    <source>
        <dbReference type="ARBA" id="ARBA00023125"/>
    </source>
</evidence>